<dbReference type="Gene3D" id="1.10.10.10">
    <property type="entry name" value="Winged helix-like DNA-binding domain superfamily/Winged helix DNA-binding domain"/>
    <property type="match status" value="1"/>
</dbReference>
<gene>
    <name evidence="2" type="ORF">ACFSJG_25755</name>
</gene>
<reference evidence="3" key="1">
    <citation type="journal article" date="2019" name="Int. J. Syst. Evol. Microbiol.">
        <title>The Global Catalogue of Microorganisms (GCM) 10K type strain sequencing project: providing services to taxonomists for standard genome sequencing and annotation.</title>
        <authorList>
            <consortium name="The Broad Institute Genomics Platform"/>
            <consortium name="The Broad Institute Genome Sequencing Center for Infectious Disease"/>
            <person name="Wu L."/>
            <person name="Ma J."/>
        </authorList>
    </citation>
    <scope>NUCLEOTIDE SEQUENCE [LARGE SCALE GENOMIC DNA]</scope>
    <source>
        <strain evidence="3">DT72</strain>
    </source>
</reference>
<dbReference type="InterPro" id="IPR036388">
    <property type="entry name" value="WH-like_DNA-bd_sf"/>
</dbReference>
<dbReference type="SUPFAM" id="SSF46785">
    <property type="entry name" value="Winged helix' DNA-binding domain"/>
    <property type="match status" value="1"/>
</dbReference>
<dbReference type="Proteomes" id="UP001597286">
    <property type="component" value="Unassembled WGS sequence"/>
</dbReference>
<dbReference type="RefSeq" id="WP_378488094.1">
    <property type="nucleotide sequence ID" value="NZ_JBHUFB010000022.1"/>
</dbReference>
<dbReference type="InterPro" id="IPR039422">
    <property type="entry name" value="MarR/SlyA-like"/>
</dbReference>
<dbReference type="PROSITE" id="PS50995">
    <property type="entry name" value="HTH_MARR_2"/>
    <property type="match status" value="1"/>
</dbReference>
<dbReference type="EMBL" id="JBHUFB010000022">
    <property type="protein sequence ID" value="MFD1815634.1"/>
    <property type="molecule type" value="Genomic_DNA"/>
</dbReference>
<dbReference type="PANTHER" id="PTHR33164:SF95">
    <property type="entry name" value="TRANSCRIPTIONAL REGULATOR"/>
    <property type="match status" value="1"/>
</dbReference>
<proteinExistence type="predicted"/>
<evidence type="ECO:0000313" key="2">
    <source>
        <dbReference type="EMBL" id="MFD1815634.1"/>
    </source>
</evidence>
<keyword evidence="3" id="KW-1185">Reference proteome</keyword>
<organism evidence="2 3">
    <name type="scientific">Rhodococcus gannanensis</name>
    <dbReference type="NCBI Taxonomy" id="1960308"/>
    <lineage>
        <taxon>Bacteria</taxon>
        <taxon>Bacillati</taxon>
        <taxon>Actinomycetota</taxon>
        <taxon>Actinomycetes</taxon>
        <taxon>Mycobacteriales</taxon>
        <taxon>Nocardiaceae</taxon>
        <taxon>Rhodococcus</taxon>
    </lineage>
</organism>
<evidence type="ECO:0000313" key="3">
    <source>
        <dbReference type="Proteomes" id="UP001597286"/>
    </source>
</evidence>
<dbReference type="InterPro" id="IPR000835">
    <property type="entry name" value="HTH_MarR-typ"/>
</dbReference>
<dbReference type="SMART" id="SM00347">
    <property type="entry name" value="HTH_MARR"/>
    <property type="match status" value="1"/>
</dbReference>
<dbReference type="Pfam" id="PF12802">
    <property type="entry name" value="MarR_2"/>
    <property type="match status" value="1"/>
</dbReference>
<feature type="domain" description="HTH marR-type" evidence="1">
    <location>
        <begin position="1"/>
        <end position="145"/>
    </location>
</feature>
<dbReference type="PANTHER" id="PTHR33164">
    <property type="entry name" value="TRANSCRIPTIONAL REGULATOR, MARR FAMILY"/>
    <property type="match status" value="1"/>
</dbReference>
<name>A0ABW4PBJ8_9NOCA</name>
<comment type="caution">
    <text evidence="2">The sequence shown here is derived from an EMBL/GenBank/DDBJ whole genome shotgun (WGS) entry which is preliminary data.</text>
</comment>
<sequence length="156" mass="16810">MQPSDDAPPAALSGSPSWLVGQAGIYAQRLLNERMASGDAHRHQLSVLEVLDEFGAVSQASIGRRCHLDRSDVAALVGELEGAGHLRRESDPVDRRRNVVTITPGGTARLAQLRRLAAAARDDLLEPLTAGERAQLTALLERVVEHHTDLRGSAWA</sequence>
<accession>A0ABW4PBJ8</accession>
<dbReference type="PRINTS" id="PR00598">
    <property type="entry name" value="HTHMARR"/>
</dbReference>
<dbReference type="InterPro" id="IPR036390">
    <property type="entry name" value="WH_DNA-bd_sf"/>
</dbReference>
<protein>
    <submittedName>
        <fullName evidence="2">MarR family winged helix-turn-helix transcriptional regulator</fullName>
    </submittedName>
</protein>
<evidence type="ECO:0000259" key="1">
    <source>
        <dbReference type="PROSITE" id="PS50995"/>
    </source>
</evidence>